<evidence type="ECO:0000313" key="1">
    <source>
        <dbReference type="EMBL" id="QRC98098.1"/>
    </source>
</evidence>
<evidence type="ECO:0000313" key="2">
    <source>
        <dbReference type="Proteomes" id="UP000663193"/>
    </source>
</evidence>
<proteinExistence type="predicted"/>
<name>A0A7U2I177_PHANO</name>
<sequence>MRARPRETPATSDAALKYALYSPCAKMPVCAPLVSARFSRVGSGARGCVRRGEQWKAGVCVDDAEAPRSSSRRGKSVSTALS</sequence>
<keyword evidence="2" id="KW-1185">Reference proteome</keyword>
<organism evidence="1 2">
    <name type="scientific">Phaeosphaeria nodorum (strain SN15 / ATCC MYA-4574 / FGSC 10173)</name>
    <name type="common">Glume blotch fungus</name>
    <name type="synonym">Parastagonospora nodorum</name>
    <dbReference type="NCBI Taxonomy" id="321614"/>
    <lineage>
        <taxon>Eukaryota</taxon>
        <taxon>Fungi</taxon>
        <taxon>Dikarya</taxon>
        <taxon>Ascomycota</taxon>
        <taxon>Pezizomycotina</taxon>
        <taxon>Dothideomycetes</taxon>
        <taxon>Pleosporomycetidae</taxon>
        <taxon>Pleosporales</taxon>
        <taxon>Pleosporineae</taxon>
        <taxon>Phaeosphaeriaceae</taxon>
        <taxon>Parastagonospora</taxon>
    </lineage>
</organism>
<dbReference type="AlphaFoldDB" id="A0A7U2I177"/>
<dbReference type="Proteomes" id="UP000663193">
    <property type="component" value="Chromosome 8"/>
</dbReference>
<gene>
    <name evidence="1" type="ORF">JI435_411450</name>
</gene>
<accession>A0A7U2I177</accession>
<dbReference type="EMBL" id="CP069030">
    <property type="protein sequence ID" value="QRC98098.1"/>
    <property type="molecule type" value="Genomic_DNA"/>
</dbReference>
<protein>
    <submittedName>
        <fullName evidence="1">Uncharacterized protein</fullName>
    </submittedName>
</protein>
<reference evidence="2" key="1">
    <citation type="journal article" date="2021" name="BMC Genomics">
        <title>Chromosome-level genome assembly and manually-curated proteome of model necrotroph Parastagonospora nodorum Sn15 reveals a genome-wide trove of candidate effector homologs, and redundancy of virulence-related functions within an accessory chromosome.</title>
        <authorList>
            <person name="Bertazzoni S."/>
            <person name="Jones D.A.B."/>
            <person name="Phan H.T."/>
            <person name="Tan K.-C."/>
            <person name="Hane J.K."/>
        </authorList>
    </citation>
    <scope>NUCLEOTIDE SEQUENCE [LARGE SCALE GENOMIC DNA]</scope>
    <source>
        <strain evidence="2">SN15 / ATCC MYA-4574 / FGSC 10173)</strain>
    </source>
</reference>
<dbReference type="VEuPathDB" id="FungiDB:JI435_411450"/>